<protein>
    <submittedName>
        <fullName evidence="1">Gamma carbonic anhydrase family protein</fullName>
    </submittedName>
</protein>
<organism evidence="1 2">
    <name type="scientific">Skermanella aerolata</name>
    <dbReference type="NCBI Taxonomy" id="393310"/>
    <lineage>
        <taxon>Bacteria</taxon>
        <taxon>Pseudomonadati</taxon>
        <taxon>Pseudomonadota</taxon>
        <taxon>Alphaproteobacteria</taxon>
        <taxon>Rhodospirillales</taxon>
        <taxon>Azospirillaceae</taxon>
        <taxon>Skermanella</taxon>
    </lineage>
</organism>
<keyword evidence="2" id="KW-1185">Reference proteome</keyword>
<name>A0A512DI09_9PROT</name>
<dbReference type="Gene3D" id="2.160.10.10">
    <property type="entry name" value="Hexapeptide repeat proteins"/>
    <property type="match status" value="1"/>
</dbReference>
<dbReference type="InterPro" id="IPR047324">
    <property type="entry name" value="LbH_gamma_CA-like"/>
</dbReference>
<proteinExistence type="predicted"/>
<dbReference type="PANTHER" id="PTHR13061">
    <property type="entry name" value="DYNACTIN SUBUNIT P25"/>
    <property type="match status" value="1"/>
</dbReference>
<dbReference type="AlphaFoldDB" id="A0A512DI09"/>
<comment type="caution">
    <text evidence="1">The sequence shown here is derived from an EMBL/GenBank/DDBJ whole genome shotgun (WGS) entry which is preliminary data.</text>
</comment>
<dbReference type="OrthoDB" id="9803036at2"/>
<dbReference type="PANTHER" id="PTHR13061:SF29">
    <property type="entry name" value="GAMMA CARBONIC ANHYDRASE-LIKE 1, MITOCHONDRIAL-RELATED"/>
    <property type="match status" value="1"/>
</dbReference>
<dbReference type="InterPro" id="IPR050484">
    <property type="entry name" value="Transf_Hexapept/Carb_Anhydrase"/>
</dbReference>
<dbReference type="RefSeq" id="WP_044425702.1">
    <property type="nucleotide sequence ID" value="NZ_BJYZ01000002.1"/>
</dbReference>
<dbReference type="Proteomes" id="UP000321523">
    <property type="component" value="Unassembled WGS sequence"/>
</dbReference>
<dbReference type="InterPro" id="IPR001451">
    <property type="entry name" value="Hexapep"/>
</dbReference>
<dbReference type="SUPFAM" id="SSF51161">
    <property type="entry name" value="Trimeric LpxA-like enzymes"/>
    <property type="match status" value="1"/>
</dbReference>
<gene>
    <name evidence="1" type="ORF">SAE02_02560</name>
</gene>
<dbReference type="InterPro" id="IPR011004">
    <property type="entry name" value="Trimer_LpxA-like_sf"/>
</dbReference>
<dbReference type="EMBL" id="BJYZ01000002">
    <property type="protein sequence ID" value="GEO36108.1"/>
    <property type="molecule type" value="Genomic_DNA"/>
</dbReference>
<accession>A0A512DI09</accession>
<evidence type="ECO:0000313" key="1">
    <source>
        <dbReference type="EMBL" id="GEO36108.1"/>
    </source>
</evidence>
<dbReference type="CDD" id="cd04645">
    <property type="entry name" value="LbH_gamma_CA_like"/>
    <property type="match status" value="1"/>
</dbReference>
<evidence type="ECO:0000313" key="2">
    <source>
        <dbReference type="Proteomes" id="UP000321523"/>
    </source>
</evidence>
<sequence length="174" mass="18871">MRYALEDRRVTTEGDDWWIAPNAVVIGDVILKHNASVWWGAVLRGDNEPITIGENSNIQDGSVLHTDPGFPLLIGRNVTVGHMVMLHGCTVGDGTLVGIGSVIMNGAKIGKNCLIGARALITEGKEIPDNSMVMGAPGKVIRELSAEQIAGMQQGADRYVENWKRYKQHLVAEN</sequence>
<reference evidence="1 2" key="1">
    <citation type="submission" date="2019-07" db="EMBL/GenBank/DDBJ databases">
        <title>Whole genome shotgun sequence of Skermanella aerolata NBRC 106429.</title>
        <authorList>
            <person name="Hosoyama A."/>
            <person name="Uohara A."/>
            <person name="Ohji S."/>
            <person name="Ichikawa N."/>
        </authorList>
    </citation>
    <scope>NUCLEOTIDE SEQUENCE [LARGE SCALE GENOMIC DNA]</scope>
    <source>
        <strain evidence="1 2">NBRC 106429</strain>
    </source>
</reference>
<dbReference type="Pfam" id="PF00132">
    <property type="entry name" value="Hexapep"/>
    <property type="match status" value="1"/>
</dbReference>